<evidence type="ECO:0000313" key="3">
    <source>
        <dbReference type="Proteomes" id="UP001204833"/>
    </source>
</evidence>
<gene>
    <name evidence="2" type="ORF">KGF57_004756</name>
</gene>
<dbReference type="EMBL" id="JAIHNG010000164">
    <property type="protein sequence ID" value="KAI5949158.1"/>
    <property type="molecule type" value="Genomic_DNA"/>
</dbReference>
<accession>A0AAD5BAC0</accession>
<feature type="chain" id="PRO_5042277307" evidence="1">
    <location>
        <begin position="19"/>
        <end position="115"/>
    </location>
</feature>
<feature type="signal peptide" evidence="1">
    <location>
        <begin position="1"/>
        <end position="18"/>
    </location>
</feature>
<reference evidence="2 3" key="1">
    <citation type="journal article" date="2022" name="DNA Res.">
        <title>Genome analysis of five recently described species of the CUG-Ser clade uncovers Candida theae as a new hybrid lineage with pathogenic potential in the Candida parapsilosis species complex.</title>
        <authorList>
            <person name="Mixao V."/>
            <person name="Del Olmo V."/>
            <person name="Hegedusova E."/>
            <person name="Saus E."/>
            <person name="Pryszcz L."/>
            <person name="Cillingova A."/>
            <person name="Nosek J."/>
            <person name="Gabaldon T."/>
        </authorList>
    </citation>
    <scope>NUCLEOTIDE SEQUENCE [LARGE SCALE GENOMIC DNA]</scope>
    <source>
        <strain evidence="2 3">CBS 12239</strain>
    </source>
</reference>
<sequence length="115" mass="11555">MKFFTIATIASIFAVANAAPTPTSAAVAPTAPVTVAPKAISPVLGDLSTIEKDVEAILSDIQTITPLLVGENSIPAEIVELIQAIASSARDVESIVQIVTGDLNKVFGAAAAAAA</sequence>
<protein>
    <submittedName>
        <fullName evidence="2">Uncharacterized protein</fullName>
    </submittedName>
</protein>
<keyword evidence="1" id="KW-0732">Signal</keyword>
<keyword evidence="3" id="KW-1185">Reference proteome</keyword>
<dbReference type="GeneID" id="76152800"/>
<dbReference type="Proteomes" id="UP001204833">
    <property type="component" value="Unassembled WGS sequence"/>
</dbReference>
<organism evidence="2 3">
    <name type="scientific">Candida theae</name>
    <dbReference type="NCBI Taxonomy" id="1198502"/>
    <lineage>
        <taxon>Eukaryota</taxon>
        <taxon>Fungi</taxon>
        <taxon>Dikarya</taxon>
        <taxon>Ascomycota</taxon>
        <taxon>Saccharomycotina</taxon>
        <taxon>Pichiomycetes</taxon>
        <taxon>Debaryomycetaceae</taxon>
        <taxon>Candida/Lodderomyces clade</taxon>
        <taxon>Candida</taxon>
    </lineage>
</organism>
<evidence type="ECO:0000313" key="2">
    <source>
        <dbReference type="EMBL" id="KAI5949158.1"/>
    </source>
</evidence>
<evidence type="ECO:0000256" key="1">
    <source>
        <dbReference type="SAM" id="SignalP"/>
    </source>
</evidence>
<dbReference type="RefSeq" id="XP_051606668.1">
    <property type="nucleotide sequence ID" value="XM_051754299.1"/>
</dbReference>
<dbReference type="AlphaFoldDB" id="A0AAD5BAC0"/>
<name>A0AAD5BAC0_9ASCO</name>
<comment type="caution">
    <text evidence="2">The sequence shown here is derived from an EMBL/GenBank/DDBJ whole genome shotgun (WGS) entry which is preliminary data.</text>
</comment>
<proteinExistence type="predicted"/>